<sequence>MKDTEQNSQASTSSSRIKGAVAEQQLFGLLNNQLGVTPSGVSARSALTTRWHHAMPITILCRDRQVIRLQSWWQETIQQAEKEGRIPVLAYTDEKKRWRFRLPVELLTGSHWTEQELAMTAELHIEGFCAIARELWIGG</sequence>
<reference evidence="1" key="1">
    <citation type="submission" date="2015-04" db="EMBL/GenBank/DDBJ databases">
        <authorList>
            <person name="Syromyatnikov M.Y."/>
            <person name="Popov V.N."/>
        </authorList>
    </citation>
    <scope>NUCLEOTIDE SEQUENCE</scope>
    <source>
        <strain evidence="1">MO-1</strain>
    </source>
</reference>
<evidence type="ECO:0000313" key="1">
    <source>
        <dbReference type="EMBL" id="CRH05615.1"/>
    </source>
</evidence>
<protein>
    <submittedName>
        <fullName evidence="1">Uncharacterized protein</fullName>
    </submittedName>
</protein>
<organism evidence="1">
    <name type="scientific">Magnetococcus massalia (strain MO-1)</name>
    <dbReference type="NCBI Taxonomy" id="451514"/>
    <lineage>
        <taxon>Bacteria</taxon>
        <taxon>Pseudomonadati</taxon>
        <taxon>Pseudomonadota</taxon>
        <taxon>Magnetococcia</taxon>
        <taxon>Magnetococcales</taxon>
        <taxon>Magnetococcaceae</taxon>
        <taxon>Magnetococcus</taxon>
    </lineage>
</organism>
<proteinExistence type="predicted"/>
<accession>A0A1S7LF97</accession>
<dbReference type="EMBL" id="LO017727">
    <property type="protein sequence ID" value="CRH05615.1"/>
    <property type="molecule type" value="Genomic_DNA"/>
</dbReference>
<dbReference type="AlphaFoldDB" id="A0A1S7LF97"/>
<name>A0A1S7LF97_MAGMO</name>
<gene>
    <name evidence="1" type="ORF">MAGMO_1425</name>
</gene>